<dbReference type="GO" id="GO:0004672">
    <property type="term" value="F:protein kinase activity"/>
    <property type="evidence" value="ECO:0007669"/>
    <property type="project" value="InterPro"/>
</dbReference>
<dbReference type="SUPFAM" id="SSF56112">
    <property type="entry name" value="Protein kinase-like (PK-like)"/>
    <property type="match status" value="1"/>
</dbReference>
<dbReference type="GO" id="GO:0005524">
    <property type="term" value="F:ATP binding"/>
    <property type="evidence" value="ECO:0007669"/>
    <property type="project" value="InterPro"/>
</dbReference>
<organism evidence="2 3">
    <name type="scientific">Tagetes erecta</name>
    <name type="common">African marigold</name>
    <dbReference type="NCBI Taxonomy" id="13708"/>
    <lineage>
        <taxon>Eukaryota</taxon>
        <taxon>Viridiplantae</taxon>
        <taxon>Streptophyta</taxon>
        <taxon>Embryophyta</taxon>
        <taxon>Tracheophyta</taxon>
        <taxon>Spermatophyta</taxon>
        <taxon>Magnoliopsida</taxon>
        <taxon>eudicotyledons</taxon>
        <taxon>Gunneridae</taxon>
        <taxon>Pentapetalae</taxon>
        <taxon>asterids</taxon>
        <taxon>campanulids</taxon>
        <taxon>Asterales</taxon>
        <taxon>Asteraceae</taxon>
        <taxon>Asteroideae</taxon>
        <taxon>Heliantheae alliance</taxon>
        <taxon>Tageteae</taxon>
        <taxon>Tagetes</taxon>
    </lineage>
</organism>
<gene>
    <name evidence="2" type="ORF">QVD17_14858</name>
</gene>
<sequence length="401" mass="45534">MPSYAKRDQAELMAARSGGNKVDLMSALAQGNQAHWMLAHAERNKPSLTSALAEENKTHLMSAYADGCKYETSAQYVQIPNIRNVRTFTYAELVSATNNFNDKESSTYSLETIYKGWVDELTYAPTKSGVGLAVYVRTKHIEMSKLDLKAEEFNHPNLVRLLGYYLNEQEMSCVYELIPSLDKLFFGEQGKTSLSWVARLKIAVGAAQGLSFLHKKGRPAYNQLKTACIMVDADYNARLQEFEVDNSYLAPGSYPFEMDAHYAAPEWFHYQNSVILNSMGVRHHCEEGFGVKCEIYSFGVVLLELLTGMKVFDRNRPEGTQNLVKWATPLLTREVNLEIVLDKQIQVNNHPPKGAFMLARLVSYCLEPTQCKRPSMEYILQVLRQCYLEQFCIQVDSHVRT</sequence>
<name>A0AAD8KNU6_TARER</name>
<evidence type="ECO:0000313" key="3">
    <source>
        <dbReference type="Proteomes" id="UP001229421"/>
    </source>
</evidence>
<protein>
    <recommendedName>
        <fullName evidence="1">Protein kinase domain-containing protein</fullName>
    </recommendedName>
</protein>
<dbReference type="SMART" id="SM00220">
    <property type="entry name" value="S_TKc"/>
    <property type="match status" value="1"/>
</dbReference>
<dbReference type="PROSITE" id="PS50011">
    <property type="entry name" value="PROTEIN_KINASE_DOM"/>
    <property type="match status" value="1"/>
</dbReference>
<evidence type="ECO:0000259" key="1">
    <source>
        <dbReference type="PROSITE" id="PS50011"/>
    </source>
</evidence>
<feature type="domain" description="Protein kinase" evidence="1">
    <location>
        <begin position="107"/>
        <end position="388"/>
    </location>
</feature>
<comment type="caution">
    <text evidence="2">The sequence shown here is derived from an EMBL/GenBank/DDBJ whole genome shotgun (WGS) entry which is preliminary data.</text>
</comment>
<dbReference type="InterPro" id="IPR011009">
    <property type="entry name" value="Kinase-like_dom_sf"/>
</dbReference>
<accession>A0AAD8KNU6</accession>
<dbReference type="InterPro" id="IPR050823">
    <property type="entry name" value="Plant_Ser_Thr_Prot_Kinase"/>
</dbReference>
<keyword evidence="3" id="KW-1185">Reference proteome</keyword>
<reference evidence="2" key="1">
    <citation type="journal article" date="2023" name="bioRxiv">
        <title>Improved chromosome-level genome assembly for marigold (Tagetes erecta).</title>
        <authorList>
            <person name="Jiang F."/>
            <person name="Yuan L."/>
            <person name="Wang S."/>
            <person name="Wang H."/>
            <person name="Xu D."/>
            <person name="Wang A."/>
            <person name="Fan W."/>
        </authorList>
    </citation>
    <scope>NUCLEOTIDE SEQUENCE</scope>
    <source>
        <strain evidence="2">WSJ</strain>
        <tissue evidence="2">Leaf</tissue>
    </source>
</reference>
<dbReference type="Pfam" id="PF00069">
    <property type="entry name" value="Pkinase"/>
    <property type="match status" value="1"/>
</dbReference>
<dbReference type="PANTHER" id="PTHR45621">
    <property type="entry name" value="OS01G0588500 PROTEIN-RELATED"/>
    <property type="match status" value="1"/>
</dbReference>
<proteinExistence type="predicted"/>
<dbReference type="InterPro" id="IPR000719">
    <property type="entry name" value="Prot_kinase_dom"/>
</dbReference>
<dbReference type="Proteomes" id="UP001229421">
    <property type="component" value="Unassembled WGS sequence"/>
</dbReference>
<dbReference type="Gene3D" id="1.10.510.10">
    <property type="entry name" value="Transferase(Phosphotransferase) domain 1"/>
    <property type="match status" value="1"/>
</dbReference>
<dbReference type="AlphaFoldDB" id="A0AAD8KNU6"/>
<dbReference type="EMBL" id="JAUHHV010000004">
    <property type="protein sequence ID" value="KAK1426189.1"/>
    <property type="molecule type" value="Genomic_DNA"/>
</dbReference>
<dbReference type="Gene3D" id="3.30.200.20">
    <property type="entry name" value="Phosphorylase Kinase, domain 1"/>
    <property type="match status" value="1"/>
</dbReference>
<evidence type="ECO:0000313" key="2">
    <source>
        <dbReference type="EMBL" id="KAK1426189.1"/>
    </source>
</evidence>